<accession>A0AA96F9C0</accession>
<sequence length="323" mass="35572">MRAQQVHTDEWARFGPWIDPVKTMDEVPPLYRDHPLDLMHARLVLKVPRDIEHRDATPDMDLYDHLVVIDELGVTVLTRNGAGEERRRMPAPPRGYRTDRVDFDDLVAVHDSVNLLHGLVTLRARDGRAISMRHSGSPRGGVGRLIDALREELELREPGPWGQTLLDATVGAAPDLGVLSKRGDIGIAAALRDLRAEHRDVTAWACHGHRRVRPAGDGLSGMWERARQVLSPVTLQGGVLAGDRRVIELLGRHEWLTRGSVPTLSSSRLTVPMASIDRVDVEPHHEYPDAVVLTLRAGDARMPFAVPAHAPMVALLTGGATSG</sequence>
<dbReference type="RefSeq" id="WP_313542461.1">
    <property type="nucleotide sequence ID" value="NZ_CP134880.1"/>
</dbReference>
<dbReference type="EMBL" id="CP134880">
    <property type="protein sequence ID" value="WNM26601.1"/>
    <property type="molecule type" value="Genomic_DNA"/>
</dbReference>
<protein>
    <submittedName>
        <fullName evidence="1">Uncharacterized protein</fullName>
    </submittedName>
</protein>
<dbReference type="KEGG" id="dcp:RN607_10365"/>
<dbReference type="Proteomes" id="UP001303408">
    <property type="component" value="Chromosome"/>
</dbReference>
<evidence type="ECO:0000313" key="1">
    <source>
        <dbReference type="EMBL" id="WNM26601.1"/>
    </source>
</evidence>
<reference evidence="1" key="1">
    <citation type="submission" date="2023-09" db="EMBL/GenBank/DDBJ databases">
        <title>Demequina sp. a novel bacteria isolated from Capsicum annuum.</title>
        <authorList>
            <person name="Humaira Z."/>
            <person name="Lee J."/>
            <person name="Cho D."/>
        </authorList>
    </citation>
    <scope>NUCLEOTIDE SEQUENCE</scope>
    <source>
        <strain evidence="1">PMTSA13</strain>
    </source>
</reference>
<gene>
    <name evidence="1" type="ORF">RN607_10365</name>
</gene>
<proteinExistence type="predicted"/>
<dbReference type="AlphaFoldDB" id="A0AA96F9C0"/>
<name>A0AA96F9C0_9MICO</name>
<organism evidence="1">
    <name type="scientific">Demequina capsici</name>
    <dbReference type="NCBI Taxonomy" id="3075620"/>
    <lineage>
        <taxon>Bacteria</taxon>
        <taxon>Bacillati</taxon>
        <taxon>Actinomycetota</taxon>
        <taxon>Actinomycetes</taxon>
        <taxon>Micrococcales</taxon>
        <taxon>Demequinaceae</taxon>
        <taxon>Demequina</taxon>
    </lineage>
</organism>